<evidence type="ECO:0000313" key="2">
    <source>
        <dbReference type="Proteomes" id="UP000031338"/>
    </source>
</evidence>
<gene>
    <name evidence="1" type="ORF">NJ75_04428</name>
</gene>
<dbReference type="Proteomes" id="UP000031338">
    <property type="component" value="Unassembled WGS sequence"/>
</dbReference>
<reference evidence="1 2" key="1">
    <citation type="submission" date="2014-10" db="EMBL/GenBank/DDBJ databases">
        <title>Draft genome sequence of Novosphingobium subterraneum DSM 12447.</title>
        <authorList>
            <person name="Gan H.M."/>
            <person name="Gan H.Y."/>
            <person name="Savka M.A."/>
        </authorList>
    </citation>
    <scope>NUCLEOTIDE SEQUENCE [LARGE SCALE GENOMIC DNA]</scope>
    <source>
        <strain evidence="1 2">DSM 12447</strain>
    </source>
</reference>
<comment type="caution">
    <text evidence="1">The sequence shown here is derived from an EMBL/GenBank/DDBJ whole genome shotgun (WGS) entry which is preliminary data.</text>
</comment>
<protein>
    <submittedName>
        <fullName evidence="1">Uncharacterized protein</fullName>
    </submittedName>
</protein>
<name>A0A0B8ZY42_9SPHN</name>
<proteinExistence type="predicted"/>
<evidence type="ECO:0000313" key="1">
    <source>
        <dbReference type="EMBL" id="KHS42062.1"/>
    </source>
</evidence>
<sequence>MGKSEGRNEGLSRALELLEESLQILDAHQMVEAALRVSLAIDVLKRMQGCGELGDR</sequence>
<accession>A0A0B8ZY42</accession>
<dbReference type="PATRIC" id="fig|48936.3.peg.4469"/>
<keyword evidence="2" id="KW-1185">Reference proteome</keyword>
<dbReference type="AlphaFoldDB" id="A0A0B8ZY42"/>
<dbReference type="EMBL" id="JRVC01000033">
    <property type="protein sequence ID" value="KHS42062.1"/>
    <property type="molecule type" value="Genomic_DNA"/>
</dbReference>
<organism evidence="1 2">
    <name type="scientific">Novosphingobium subterraneum</name>
    <dbReference type="NCBI Taxonomy" id="48936"/>
    <lineage>
        <taxon>Bacteria</taxon>
        <taxon>Pseudomonadati</taxon>
        <taxon>Pseudomonadota</taxon>
        <taxon>Alphaproteobacteria</taxon>
        <taxon>Sphingomonadales</taxon>
        <taxon>Sphingomonadaceae</taxon>
        <taxon>Novosphingobium</taxon>
    </lineage>
</organism>